<dbReference type="SUPFAM" id="SSF53850">
    <property type="entry name" value="Periplasmic binding protein-like II"/>
    <property type="match status" value="1"/>
</dbReference>
<dbReference type="EMBL" id="FLUO01000002">
    <property type="protein sequence ID" value="SBW11033.1"/>
    <property type="molecule type" value="Genomic_DNA"/>
</dbReference>
<keyword evidence="4" id="KW-0804">Transcription</keyword>
<gene>
    <name evidence="6" type="primary">yeiE</name>
    <name evidence="6" type="ORF">KL86APRO_20055</name>
</gene>
<dbReference type="InterPro" id="IPR000847">
    <property type="entry name" value="LysR_HTH_N"/>
</dbReference>
<name>A0A212KH47_9PROT</name>
<reference evidence="6" key="1">
    <citation type="submission" date="2016-04" db="EMBL/GenBank/DDBJ databases">
        <authorList>
            <person name="Evans L.H."/>
            <person name="Alamgir A."/>
            <person name="Owens N."/>
            <person name="Weber N.D."/>
            <person name="Virtaneva K."/>
            <person name="Barbian K."/>
            <person name="Babar A."/>
            <person name="Rosenke K."/>
        </authorList>
    </citation>
    <scope>NUCLEOTIDE SEQUENCE</scope>
    <source>
        <strain evidence="6">86</strain>
    </source>
</reference>
<dbReference type="GO" id="GO:0003700">
    <property type="term" value="F:DNA-binding transcription factor activity"/>
    <property type="evidence" value="ECO:0007669"/>
    <property type="project" value="InterPro"/>
</dbReference>
<comment type="similarity">
    <text evidence="1">Belongs to the LysR transcriptional regulatory family.</text>
</comment>
<sequence length="295" mass="31729">MNISAITLRQLRVFDAVARHGSLTRAAADLFVTKAAVSVALRELEAQLGTPLFDRIGNRLRLNACGAQLRPLADDVLARVAALENAFGGDGLGGALRIGASVTIGNHILPRLLAAYLPRVTIPPPQVTIANTARLAEMLLRYDLDVAFVEGSTHGAPLAVEPLWRDRLRVIAAPGHRLADGRPHRVVELAGETWVLREADSGTREQFARHFEPEIPWTLGLEFNSNEAIVGAVAAGLGLGFLSELAIADALAAGRIAAVALDANHERSLDAALARGKFQSPLLRDFLEFCRVWRA</sequence>
<evidence type="ECO:0000256" key="4">
    <source>
        <dbReference type="ARBA" id="ARBA00023163"/>
    </source>
</evidence>
<dbReference type="InterPro" id="IPR036388">
    <property type="entry name" value="WH-like_DNA-bd_sf"/>
</dbReference>
<evidence type="ECO:0000256" key="2">
    <source>
        <dbReference type="ARBA" id="ARBA00023015"/>
    </source>
</evidence>
<dbReference type="SUPFAM" id="SSF46785">
    <property type="entry name" value="Winged helix' DNA-binding domain"/>
    <property type="match status" value="1"/>
</dbReference>
<evidence type="ECO:0000256" key="1">
    <source>
        <dbReference type="ARBA" id="ARBA00009437"/>
    </source>
</evidence>
<dbReference type="PANTHER" id="PTHR30126:SF94">
    <property type="entry name" value="LYSR FAMILY TRANSCRIPTIONAL REGULATOR"/>
    <property type="match status" value="1"/>
</dbReference>
<dbReference type="Gene3D" id="3.40.190.290">
    <property type="match status" value="1"/>
</dbReference>
<evidence type="ECO:0000259" key="5">
    <source>
        <dbReference type="PROSITE" id="PS50931"/>
    </source>
</evidence>
<dbReference type="GO" id="GO:0000976">
    <property type="term" value="F:transcription cis-regulatory region binding"/>
    <property type="evidence" value="ECO:0007669"/>
    <property type="project" value="TreeGrafter"/>
</dbReference>
<dbReference type="InterPro" id="IPR005119">
    <property type="entry name" value="LysR_subst-bd"/>
</dbReference>
<dbReference type="InterPro" id="IPR036390">
    <property type="entry name" value="WH_DNA-bd_sf"/>
</dbReference>
<accession>A0A212KH47</accession>
<dbReference type="PROSITE" id="PS50931">
    <property type="entry name" value="HTH_LYSR"/>
    <property type="match status" value="1"/>
</dbReference>
<dbReference type="PRINTS" id="PR00039">
    <property type="entry name" value="HTHLYSR"/>
</dbReference>
<dbReference type="Gene3D" id="1.10.10.10">
    <property type="entry name" value="Winged helix-like DNA-binding domain superfamily/Winged helix DNA-binding domain"/>
    <property type="match status" value="1"/>
</dbReference>
<dbReference type="Pfam" id="PF00126">
    <property type="entry name" value="HTH_1"/>
    <property type="match status" value="1"/>
</dbReference>
<feature type="domain" description="HTH lysR-type" evidence="5">
    <location>
        <begin position="6"/>
        <end position="63"/>
    </location>
</feature>
<organism evidence="6">
    <name type="scientific">uncultured Alphaproteobacteria bacterium</name>
    <dbReference type="NCBI Taxonomy" id="91750"/>
    <lineage>
        <taxon>Bacteria</taxon>
        <taxon>Pseudomonadati</taxon>
        <taxon>Pseudomonadota</taxon>
        <taxon>Alphaproteobacteria</taxon>
        <taxon>environmental samples</taxon>
    </lineage>
</organism>
<proteinExistence type="inferred from homology"/>
<evidence type="ECO:0000256" key="3">
    <source>
        <dbReference type="ARBA" id="ARBA00023125"/>
    </source>
</evidence>
<dbReference type="AlphaFoldDB" id="A0A212KH47"/>
<dbReference type="Pfam" id="PF03466">
    <property type="entry name" value="LysR_substrate"/>
    <property type="match status" value="1"/>
</dbReference>
<keyword evidence="3" id="KW-0238">DNA-binding</keyword>
<evidence type="ECO:0000313" key="6">
    <source>
        <dbReference type="EMBL" id="SBW11033.1"/>
    </source>
</evidence>
<dbReference type="PANTHER" id="PTHR30126">
    <property type="entry name" value="HTH-TYPE TRANSCRIPTIONAL REGULATOR"/>
    <property type="match status" value="1"/>
</dbReference>
<keyword evidence="2" id="KW-0805">Transcription regulation</keyword>
<protein>
    <submittedName>
        <fullName evidence="6">Uncharacterized HTH-type transcriptional regulator YeiE</fullName>
    </submittedName>
</protein>